<dbReference type="Gene3D" id="3.10.20.370">
    <property type="match status" value="1"/>
</dbReference>
<dbReference type="OrthoDB" id="6430750at2759"/>
<dbReference type="GO" id="GO:0006508">
    <property type="term" value="P:proteolysis"/>
    <property type="evidence" value="ECO:0007669"/>
    <property type="project" value="InterPro"/>
</dbReference>
<keyword evidence="2" id="KW-0808">Transferase</keyword>
<reference evidence="14 15" key="1">
    <citation type="submission" date="2013-11" db="EMBL/GenBank/DDBJ databases">
        <title>Genome sequencing of Stegodyphus mimosarum.</title>
        <authorList>
            <person name="Bechsgaard J."/>
        </authorList>
    </citation>
    <scope>NUCLEOTIDE SEQUENCE [LARGE SCALE GENOMIC DNA]</scope>
</reference>
<dbReference type="InterPro" id="IPR000477">
    <property type="entry name" value="RT_dom"/>
</dbReference>
<feature type="coiled-coil region" evidence="9">
    <location>
        <begin position="17"/>
        <end position="60"/>
    </location>
</feature>
<dbReference type="Pfam" id="PF00665">
    <property type="entry name" value="rve"/>
    <property type="match status" value="1"/>
</dbReference>
<dbReference type="EMBL" id="KK119986">
    <property type="protein sequence ID" value="KFM77276.1"/>
    <property type="molecule type" value="Genomic_DNA"/>
</dbReference>
<dbReference type="PROSITE" id="PS50878">
    <property type="entry name" value="RT_POL"/>
    <property type="match status" value="1"/>
</dbReference>
<dbReference type="GO" id="GO:0003676">
    <property type="term" value="F:nucleic acid binding"/>
    <property type="evidence" value="ECO:0007669"/>
    <property type="project" value="InterPro"/>
</dbReference>
<keyword evidence="8" id="KW-0479">Metal-binding</keyword>
<dbReference type="Proteomes" id="UP000054359">
    <property type="component" value="Unassembled WGS sequence"/>
</dbReference>
<keyword evidence="5" id="KW-0255">Endonuclease</keyword>
<dbReference type="PROSITE" id="PS50994">
    <property type="entry name" value="INTEGRASE"/>
    <property type="match status" value="1"/>
</dbReference>
<dbReference type="SUPFAM" id="SSF53098">
    <property type="entry name" value="Ribonuclease H-like"/>
    <property type="match status" value="1"/>
</dbReference>
<dbReference type="InterPro" id="IPR001878">
    <property type="entry name" value="Znf_CCHC"/>
</dbReference>
<dbReference type="Gene3D" id="3.10.10.10">
    <property type="entry name" value="HIV Type 1 Reverse Transcriptase, subunit A, domain 1"/>
    <property type="match status" value="1"/>
</dbReference>
<evidence type="ECO:0000256" key="3">
    <source>
        <dbReference type="ARBA" id="ARBA00022695"/>
    </source>
</evidence>
<dbReference type="InterPro" id="IPR041373">
    <property type="entry name" value="RT_RNaseH"/>
</dbReference>
<keyword evidence="9" id="KW-0175">Coiled coil</keyword>
<dbReference type="InterPro" id="IPR001969">
    <property type="entry name" value="Aspartic_peptidase_AS"/>
</dbReference>
<evidence type="ECO:0000256" key="6">
    <source>
        <dbReference type="ARBA" id="ARBA00022801"/>
    </source>
</evidence>
<feature type="domain" description="CCHC-type" evidence="11">
    <location>
        <begin position="341"/>
        <end position="356"/>
    </location>
</feature>
<evidence type="ECO:0000259" key="11">
    <source>
        <dbReference type="PROSITE" id="PS50158"/>
    </source>
</evidence>
<dbReference type="InterPro" id="IPR043128">
    <property type="entry name" value="Rev_trsase/Diguanyl_cyclase"/>
</dbReference>
<dbReference type="Pfam" id="PF17917">
    <property type="entry name" value="RT_RNaseH"/>
    <property type="match status" value="1"/>
</dbReference>
<dbReference type="GO" id="GO:0003964">
    <property type="term" value="F:RNA-directed DNA polymerase activity"/>
    <property type="evidence" value="ECO:0007669"/>
    <property type="project" value="UniProtKB-KW"/>
</dbReference>
<dbReference type="GO" id="GO:0008270">
    <property type="term" value="F:zinc ion binding"/>
    <property type="evidence" value="ECO:0007669"/>
    <property type="project" value="UniProtKB-KW"/>
</dbReference>
<feature type="domain" description="Reverse transcriptase" evidence="12">
    <location>
        <begin position="1037"/>
        <end position="1215"/>
    </location>
</feature>
<evidence type="ECO:0000256" key="7">
    <source>
        <dbReference type="ARBA" id="ARBA00022918"/>
    </source>
</evidence>
<feature type="region of interest" description="Disordered" evidence="10">
    <location>
        <begin position="74"/>
        <end position="93"/>
    </location>
</feature>
<dbReference type="OMA" id="ESSENRC"/>
<dbReference type="CDD" id="cd09274">
    <property type="entry name" value="RNase_HI_RT_Ty3"/>
    <property type="match status" value="1"/>
</dbReference>
<evidence type="ECO:0000313" key="14">
    <source>
        <dbReference type="EMBL" id="KFM77276.1"/>
    </source>
</evidence>
<gene>
    <name evidence="14" type="ORF">X975_11199</name>
</gene>
<dbReference type="InterPro" id="IPR001584">
    <property type="entry name" value="Integrase_cat-core"/>
</dbReference>
<evidence type="ECO:0000256" key="10">
    <source>
        <dbReference type="SAM" id="MobiDB-lite"/>
    </source>
</evidence>
<dbReference type="GO" id="GO:0004519">
    <property type="term" value="F:endonuclease activity"/>
    <property type="evidence" value="ECO:0007669"/>
    <property type="project" value="UniProtKB-KW"/>
</dbReference>
<dbReference type="SUPFAM" id="SSF56672">
    <property type="entry name" value="DNA/RNA polymerases"/>
    <property type="match status" value="1"/>
</dbReference>
<sequence>MGPKRRNRVSEESDEIIKNMQAQIKLKEMELQLEKCKLEADAAKDRLKEMEFSERQLEREHEIKIKELEIQSRKIHKGESKSGSEDEGVSDAEGKGNDFLKHLKIMKGVMIDPPSKAEEWPFFFHHAEMMFNLYKIPEEHKGKIILQSLKTKVKSLISTLGERDLDNYTKIKDTVLKEFQITPLQHKRNLEKCVKRYEETYTQHIARVEAALDFYLESRKVKTFDKLRELLIVDQVKDQLPANVKAHTLLKEVENWLSPSELANNLDNYVAAMPRNYNTSAQEVNKMGQKQDLVRQGEKLIRPNKSKGNFSSDYRVDKEKYKGIKTSEPQGMGQANKKVLKCFQCQGEGHIKRFCPAINLIAKPKRGSEKGDTDEAEAKGLNKICVGLKLANYAEEIPLTRASEILPRIDLQIGNARFKGVIDSGAEITVIRKSVVPEKYLESGGKIWLQPAVGPQVEAQLVTVPISIWSGEEDVEPYVNVHTAVVHNLYEEALVTPRDFRLLREQRDIYLGENKEEKLILGVGQEQAECGSLKSAFTDARNNKNGYWLESGILYHTGTINGQRCNQLVVPQSRRKEIVKLVHESLQEGNFAAKKTAERIKMSFWWEGLSKEVRKWCEACKECQLRRKVKGKDRAPITAVGRPELPFQVVNADILGPIEPKSSRGHQYVLCVVDQHSRWPEAIPLKAVTAKATCDAFIDIFMRTGVPRMIAMDNGTNFKAKLTQEFLSKLGASPKFSTPGYPQSNGLVERWIGTTKSMLHHAINTQGRNWDKQLPYLLWAYREIPNSTTGVSPFLLMYGRVPVGPLAILKSSWVDETVLPQGVGESVTEYLISLRNRLQEAEKFAKENSEAKQQKYVHHHNLRSKEMEFEIGDEVVVLIPTSTNKLCSKWTGPGEIVEKKSPHSYLVKLPDESVRHLHQNKLRKYIQPINAVGIIYEADTEFGEVQHAPIERNPKAEKLLDRIIGSDEWKHLDRSQRNQLSRLIKSFHVVFDGEIKCAKVGSHSIRLKPGVERKQPHVYKVPEALKPQVEKQIADLLERGLIEPSTAEIAYPIVCVAKRDGSIRLCCDYRGLNAESQIIPFPMQNAAELRYKAGAARYLSTLDILKGYWEIPMEKESRHLTSFVSPKGQYQWKVMPFGLSGAAATFQKVMNQALRPHSDYAESFIDDIIVYSSTWEEHLRHLKAVLSTLQTLNFTANLEKCSFGQSEVKYLGHIVGSGRHGPDPEKLEVIKNLKPPRTKKELRSVLGLYNYYREYVPNYAKIARPLTDLTRKSIPNDIPWGSEAEKAFKELKDALCTASSLYTPDIRKPFEINTDASLIGIGACLLQRDEYEKARPITFASQKLTSAQSKWSTIEREAYTIIWALDKFETWTYGNKILLHTDHNPLKYLTEGIPWNARLQRWALALSRFQVTVLHKPGAKNSDADALSRIPHEYCPLSFVCIEAEVLTL</sequence>
<dbReference type="PANTHER" id="PTHR37984:SF5">
    <property type="entry name" value="PROTEIN NYNRIN-LIKE"/>
    <property type="match status" value="1"/>
</dbReference>
<keyword evidence="4" id="KW-0540">Nuclease</keyword>
<feature type="non-terminal residue" evidence="14">
    <location>
        <position position="1449"/>
    </location>
</feature>
<evidence type="ECO:0000256" key="5">
    <source>
        <dbReference type="ARBA" id="ARBA00022759"/>
    </source>
</evidence>
<keyword evidence="7" id="KW-0695">RNA-directed DNA polymerase</keyword>
<evidence type="ECO:0000256" key="2">
    <source>
        <dbReference type="ARBA" id="ARBA00022679"/>
    </source>
</evidence>
<evidence type="ECO:0000256" key="1">
    <source>
        <dbReference type="ARBA" id="ARBA00012493"/>
    </source>
</evidence>
<dbReference type="Pfam" id="PF00077">
    <property type="entry name" value="RVP"/>
    <property type="match status" value="1"/>
</dbReference>
<dbReference type="GO" id="GO:0004190">
    <property type="term" value="F:aspartic-type endopeptidase activity"/>
    <property type="evidence" value="ECO:0007669"/>
    <property type="project" value="InterPro"/>
</dbReference>
<dbReference type="PANTHER" id="PTHR37984">
    <property type="entry name" value="PROTEIN CBG26694"/>
    <property type="match status" value="1"/>
</dbReference>
<dbReference type="CDD" id="cd01647">
    <property type="entry name" value="RT_LTR"/>
    <property type="match status" value="1"/>
</dbReference>
<evidence type="ECO:0000313" key="15">
    <source>
        <dbReference type="Proteomes" id="UP000054359"/>
    </source>
</evidence>
<dbReference type="FunFam" id="3.30.70.270:FF:000020">
    <property type="entry name" value="Transposon Tf2-6 polyprotein-like Protein"/>
    <property type="match status" value="1"/>
</dbReference>
<organism evidence="14 15">
    <name type="scientific">Stegodyphus mimosarum</name>
    <name type="common">African social velvet spider</name>
    <dbReference type="NCBI Taxonomy" id="407821"/>
    <lineage>
        <taxon>Eukaryota</taxon>
        <taxon>Metazoa</taxon>
        <taxon>Ecdysozoa</taxon>
        <taxon>Arthropoda</taxon>
        <taxon>Chelicerata</taxon>
        <taxon>Arachnida</taxon>
        <taxon>Araneae</taxon>
        <taxon>Araneomorphae</taxon>
        <taxon>Entelegynae</taxon>
        <taxon>Eresoidea</taxon>
        <taxon>Eresidae</taxon>
        <taxon>Stegodyphus</taxon>
    </lineage>
</organism>
<dbReference type="Gene3D" id="3.30.420.10">
    <property type="entry name" value="Ribonuclease H-like superfamily/Ribonuclease H"/>
    <property type="match status" value="1"/>
</dbReference>
<dbReference type="InterPro" id="IPR012337">
    <property type="entry name" value="RNaseH-like_sf"/>
</dbReference>
<proteinExistence type="predicted"/>
<feature type="domain" description="Integrase catalytic" evidence="13">
    <location>
        <begin position="642"/>
        <end position="801"/>
    </location>
</feature>
<keyword evidence="8" id="KW-0863">Zinc-finger</keyword>
<name>A0A087UIT7_STEMI</name>
<dbReference type="GO" id="GO:0015074">
    <property type="term" value="P:DNA integration"/>
    <property type="evidence" value="ECO:0007669"/>
    <property type="project" value="InterPro"/>
</dbReference>
<keyword evidence="3" id="KW-0548">Nucleotidyltransferase</keyword>
<accession>A0A087UIT7</accession>
<dbReference type="FunFam" id="1.10.340.70:FF:000001">
    <property type="entry name" value="Retrovirus-related Pol polyprotein from transposon gypsy-like Protein"/>
    <property type="match status" value="1"/>
</dbReference>
<dbReference type="InterPro" id="IPR043502">
    <property type="entry name" value="DNA/RNA_pol_sf"/>
</dbReference>
<dbReference type="FunFam" id="3.10.20.370:FF:000001">
    <property type="entry name" value="Retrovirus-related Pol polyprotein from transposon 17.6-like protein"/>
    <property type="match status" value="1"/>
</dbReference>
<evidence type="ECO:0000259" key="12">
    <source>
        <dbReference type="PROSITE" id="PS50878"/>
    </source>
</evidence>
<keyword evidence="15" id="KW-1185">Reference proteome</keyword>
<feature type="compositionally biased region" description="Basic and acidic residues" evidence="10">
    <location>
        <begin position="74"/>
        <end position="84"/>
    </location>
</feature>
<dbReference type="STRING" id="407821.A0A087UIT7"/>
<evidence type="ECO:0000256" key="8">
    <source>
        <dbReference type="PROSITE-ProRule" id="PRU00047"/>
    </source>
</evidence>
<dbReference type="InterPro" id="IPR041588">
    <property type="entry name" value="Integrase_H2C2"/>
</dbReference>
<evidence type="ECO:0000256" key="9">
    <source>
        <dbReference type="SAM" id="Coils"/>
    </source>
</evidence>
<dbReference type="Pfam" id="PF17921">
    <property type="entry name" value="Integrase_H2C2"/>
    <property type="match status" value="1"/>
</dbReference>
<keyword evidence="6" id="KW-0378">Hydrolase</keyword>
<dbReference type="InterPro" id="IPR036397">
    <property type="entry name" value="RNaseH_sf"/>
</dbReference>
<dbReference type="PROSITE" id="PS50158">
    <property type="entry name" value="ZF_CCHC"/>
    <property type="match status" value="1"/>
</dbReference>
<dbReference type="Pfam" id="PF00078">
    <property type="entry name" value="RVT_1"/>
    <property type="match status" value="1"/>
</dbReference>
<dbReference type="EC" id="2.7.7.49" evidence="1"/>
<dbReference type="Gene3D" id="1.10.340.70">
    <property type="match status" value="1"/>
</dbReference>
<keyword evidence="8" id="KW-0862">Zinc</keyword>
<dbReference type="PROSITE" id="PS00141">
    <property type="entry name" value="ASP_PROTEASE"/>
    <property type="match status" value="1"/>
</dbReference>
<dbReference type="InterPro" id="IPR018061">
    <property type="entry name" value="Retropepsins"/>
</dbReference>
<evidence type="ECO:0000256" key="4">
    <source>
        <dbReference type="ARBA" id="ARBA00022722"/>
    </source>
</evidence>
<dbReference type="FunFam" id="3.30.420.10:FF:000032">
    <property type="entry name" value="Retrovirus-related Pol polyprotein from transposon 297-like Protein"/>
    <property type="match status" value="1"/>
</dbReference>
<dbReference type="InterPro" id="IPR050951">
    <property type="entry name" value="Retrovirus_Pol_polyprotein"/>
</dbReference>
<protein>
    <recommendedName>
        <fullName evidence="1">RNA-directed DNA polymerase</fullName>
        <ecNumber evidence="1">2.7.7.49</ecNumber>
    </recommendedName>
</protein>
<dbReference type="GO" id="GO:0042575">
    <property type="term" value="C:DNA polymerase complex"/>
    <property type="evidence" value="ECO:0007669"/>
    <property type="project" value="UniProtKB-ARBA"/>
</dbReference>
<evidence type="ECO:0000259" key="13">
    <source>
        <dbReference type="PROSITE" id="PS50994"/>
    </source>
</evidence>
<dbReference type="Gene3D" id="3.30.70.270">
    <property type="match status" value="2"/>
</dbReference>